<accession>A0A1G4JVW0</accession>
<proteinExistence type="predicted"/>
<sequence length="115" mass="13099">MTSSRTPQISSKEQAKLLSRGEELTKQESSLKREYTTMLRKLASVTAVLQELEDDPRVAERVISEAALLKVPDLKPYSRLLDELDNKAPEDIEIPDFLQESYALYKSAPLLYKDL</sequence>
<dbReference type="InterPro" id="IPR020366">
    <property type="entry name" value="Ies5"/>
</dbReference>
<dbReference type="AlphaFoldDB" id="A0A1G4JVW0"/>
<evidence type="ECO:0000313" key="2">
    <source>
        <dbReference type="EMBL" id="SCU95113.1"/>
    </source>
</evidence>
<feature type="region of interest" description="Disordered" evidence="1">
    <location>
        <begin position="1"/>
        <end position="30"/>
    </location>
</feature>
<dbReference type="Proteomes" id="UP000191144">
    <property type="component" value="Chromosome F"/>
</dbReference>
<evidence type="ECO:0000256" key="1">
    <source>
        <dbReference type="SAM" id="MobiDB-lite"/>
    </source>
</evidence>
<dbReference type="EMBL" id="LT598477">
    <property type="protein sequence ID" value="SCU95113.1"/>
    <property type="molecule type" value="Genomic_DNA"/>
</dbReference>
<keyword evidence="3" id="KW-1185">Reference proteome</keyword>
<dbReference type="Pfam" id="PF17335">
    <property type="entry name" value="IES5"/>
    <property type="match status" value="1"/>
</dbReference>
<dbReference type="GO" id="GO:0031011">
    <property type="term" value="C:Ino80 complex"/>
    <property type="evidence" value="ECO:0007669"/>
    <property type="project" value="InterPro"/>
</dbReference>
<gene>
    <name evidence="2" type="ORF">LAME_0F10770G</name>
</gene>
<dbReference type="OrthoDB" id="4033270at2759"/>
<organism evidence="2 3">
    <name type="scientific">Lachancea meyersii CBS 8951</name>
    <dbReference type="NCBI Taxonomy" id="1266667"/>
    <lineage>
        <taxon>Eukaryota</taxon>
        <taxon>Fungi</taxon>
        <taxon>Dikarya</taxon>
        <taxon>Ascomycota</taxon>
        <taxon>Saccharomycotina</taxon>
        <taxon>Saccharomycetes</taxon>
        <taxon>Saccharomycetales</taxon>
        <taxon>Saccharomycetaceae</taxon>
        <taxon>Lachancea</taxon>
    </lineage>
</organism>
<feature type="compositionally biased region" description="Basic and acidic residues" evidence="1">
    <location>
        <begin position="13"/>
        <end position="30"/>
    </location>
</feature>
<evidence type="ECO:0000313" key="3">
    <source>
        <dbReference type="Proteomes" id="UP000191144"/>
    </source>
</evidence>
<feature type="compositionally biased region" description="Polar residues" evidence="1">
    <location>
        <begin position="1"/>
        <end position="12"/>
    </location>
</feature>
<reference evidence="3" key="1">
    <citation type="submission" date="2016-03" db="EMBL/GenBank/DDBJ databases">
        <authorList>
            <person name="Devillers Hugo."/>
        </authorList>
    </citation>
    <scope>NUCLEOTIDE SEQUENCE [LARGE SCALE GENOMIC DNA]</scope>
</reference>
<name>A0A1G4JVW0_9SACH</name>
<protein>
    <submittedName>
        <fullName evidence="2">LAME_0F10770g1_1</fullName>
    </submittedName>
</protein>